<dbReference type="OrthoDB" id="2992173at2759"/>
<dbReference type="OMA" id="YLHWILP"/>
<sequence>MTTSDNPTVCVPVKLDAFVLNPSVCSGPSKIAPITQPNYTFLRLDRNISVIQPDILDHVDLHATSPEVNNRIRNVATKELRRSRFGVYLHWMLPRVYRSGIAATSSANEFEQRRQQEGFSKVENNADYSTPNFRPVPTRWLIVRVLKSKVPANANIPNYQAFVIESDRLRNIDDLDASVDLEVDVSPFLCATNAEKDDTAIDTQAEIFIGLKTHAEGWSEKGDTAARVPLSILHSSNSLFPDYQPHNSNVFSMLDNFEYDSTDPATGTITKAYLTQAEASYYVLGWHPKPEDDPFNMQPTAQQTHAARLDACMMSLGLPSSAPQPSWLEETGSARILCHGAMYNVSFSVDAKPAHVPADDAATHFSTMPVSLGTTPLDALYALIDSYEQSKDADMPKPIADDFKRVERLLRKTEDDLDSQIQAEDLLYSNNFTHSPGGSQWHLSGDDGAGMKSPIAPPTEVLTKLRDLNAMQLVVDICSQERKLLQWRLWSEWWKVISDTNHVLDQQKFKDLSTRIDALTKQITNSTQLINTSIKNAQTEFQGRMPQQGASPRYFSQRDPTLLISGIKSGWPVDYLDKLRVRLDIHVITASTPGVSQPPPAEFSAWADSISAKLPKELAAATKNLFSEFWILQDRTPSDSDPLLSSYPLYHDKEGRDSWQGTQPWFPLFAEWEVEYYHIDYTKWELKAVGSDPVTKIKYVLKDGEKLEDTNVRTISGRVLLLPQASLSLETKVNNLFKNTFQPDLQKIISAEDQKALLADLRARDFLSSPLSGFRDHLVTRLQGTHIKPNVRPPGESVRPMAAVIKATQDRLKATDDYSKTLLCQMDTETTTTPYAAAYDFGLSEYHPFKPAAHGQFRFTKLNIIDKFGQAICAFDPTGQTKPSLYPCLSEFYCPQPDPNSPDMATPFPRTVKGSSGTSCEFAQMPPNLNQDARVNAHFMVRDSQTKEWRPTTEYENPIWGWLIVNYVDRGLQIFLPDGTFYTEVRLGARNGTSTAPRWLPFEPSTSDPKNMQQLDYLVQKLADPQYLDGFFKVVIDALDNMPHAPNQYAEYLSAIIGKPLALVNTGWSIELSNPPLENQATIINNKAKSELALLDYQLRVKFGDKARVYDGLVGYFNARNASDGPDFEFSEMYTYFEKSPTDQGPFKLIGDKNYPIFKPYWIPAPAASSNSSPSWAEAAKIGSEFIELHNQQLTVFGMLIDPFTAVHAYSEVLPIQSLLLPQWALEKALKSMTAFFHMGPYIIPMDVPPYAKAVDAEPATTKGIPFPASNVANWEWLQPYVTTKGTDAKPTTNFYQLGVDFVDERPRFEAAPYTAIEGYLRLRTPIEAPTS</sequence>
<protein>
    <submittedName>
        <fullName evidence="1">Uncharacterized protein</fullName>
    </submittedName>
</protein>
<dbReference type="eggNOG" id="ENOG502QSYK">
    <property type="taxonomic scope" value="Eukaryota"/>
</dbReference>
<proteinExistence type="predicted"/>
<dbReference type="Proteomes" id="UP000053201">
    <property type="component" value="Unassembled WGS sequence"/>
</dbReference>
<evidence type="ECO:0000313" key="1">
    <source>
        <dbReference type="EMBL" id="KNC98347.1"/>
    </source>
</evidence>
<dbReference type="VEuPathDB" id="FungiDB:SPPG_06056"/>
<organism evidence="1 2">
    <name type="scientific">Spizellomyces punctatus (strain DAOM BR117)</name>
    <dbReference type="NCBI Taxonomy" id="645134"/>
    <lineage>
        <taxon>Eukaryota</taxon>
        <taxon>Fungi</taxon>
        <taxon>Fungi incertae sedis</taxon>
        <taxon>Chytridiomycota</taxon>
        <taxon>Chytridiomycota incertae sedis</taxon>
        <taxon>Chytridiomycetes</taxon>
        <taxon>Spizellomycetales</taxon>
        <taxon>Spizellomycetaceae</taxon>
        <taxon>Spizellomyces</taxon>
    </lineage>
</organism>
<dbReference type="GeneID" id="27689389"/>
<gene>
    <name evidence="1" type="ORF">SPPG_06056</name>
</gene>
<evidence type="ECO:0000313" key="2">
    <source>
        <dbReference type="Proteomes" id="UP000053201"/>
    </source>
</evidence>
<name>A0A0L0HAW9_SPIPD</name>
<dbReference type="InParanoid" id="A0A0L0HAW9"/>
<dbReference type="RefSeq" id="XP_016606387.1">
    <property type="nucleotide sequence ID" value="XM_016754262.1"/>
</dbReference>
<dbReference type="STRING" id="645134.A0A0L0HAW9"/>
<keyword evidence="2" id="KW-1185">Reference proteome</keyword>
<accession>A0A0L0HAW9</accession>
<dbReference type="EMBL" id="KQ257460">
    <property type="protein sequence ID" value="KNC98347.1"/>
    <property type="molecule type" value="Genomic_DNA"/>
</dbReference>
<reference evidence="1 2" key="1">
    <citation type="submission" date="2009-08" db="EMBL/GenBank/DDBJ databases">
        <title>The Genome Sequence of Spizellomyces punctatus strain DAOM BR117.</title>
        <authorList>
            <consortium name="The Broad Institute Genome Sequencing Platform"/>
            <person name="Russ C."/>
            <person name="Cuomo C."/>
            <person name="Shea T."/>
            <person name="Young S.K."/>
            <person name="Zeng Q."/>
            <person name="Koehrsen M."/>
            <person name="Haas B."/>
            <person name="Borodovsky M."/>
            <person name="Guigo R."/>
            <person name="Alvarado L."/>
            <person name="Berlin A."/>
            <person name="Bochicchio J."/>
            <person name="Borenstein D."/>
            <person name="Chapman S."/>
            <person name="Chen Z."/>
            <person name="Engels R."/>
            <person name="Freedman E."/>
            <person name="Gellesch M."/>
            <person name="Goldberg J."/>
            <person name="Griggs A."/>
            <person name="Gujja S."/>
            <person name="Heiman D."/>
            <person name="Hepburn T."/>
            <person name="Howarth C."/>
            <person name="Jen D."/>
            <person name="Larson L."/>
            <person name="Lewis B."/>
            <person name="Mehta T."/>
            <person name="Park D."/>
            <person name="Pearson M."/>
            <person name="Roberts A."/>
            <person name="Saif S."/>
            <person name="Shenoy N."/>
            <person name="Sisk P."/>
            <person name="Stolte C."/>
            <person name="Sykes S."/>
            <person name="Thomson T."/>
            <person name="Walk T."/>
            <person name="White J."/>
            <person name="Yandava C."/>
            <person name="Burger G."/>
            <person name="Gray M.W."/>
            <person name="Holland P.W.H."/>
            <person name="King N."/>
            <person name="Lang F.B.F."/>
            <person name="Roger A.J."/>
            <person name="Ruiz-Trillo I."/>
            <person name="Lander E."/>
            <person name="Nusbaum C."/>
        </authorList>
    </citation>
    <scope>NUCLEOTIDE SEQUENCE [LARGE SCALE GENOMIC DNA]</scope>
    <source>
        <strain evidence="1 2">DAOM BR117</strain>
    </source>
</reference>